<name>A0A2P5A8U6_PARAD</name>
<sequence>MPRERPHGSHVISPSAIGPSKVRAESITDPRRSGPVRPQPRQLGVRGPEGLLSGNSGPYLDSWGSEAQSVCYLGTVALTSTAGGQRPQGSAIWEQWPLPRQLGVRGPKGLLSGNSGPYLNSRKGRKPQGSSD</sequence>
<reference evidence="3" key="1">
    <citation type="submission" date="2016-06" db="EMBL/GenBank/DDBJ databases">
        <title>Parallel loss of symbiosis genes in relatives of nitrogen-fixing non-legume Parasponia.</title>
        <authorList>
            <person name="Van Velzen R."/>
            <person name="Holmer R."/>
            <person name="Bu F."/>
            <person name="Rutten L."/>
            <person name="Van Zeijl A."/>
            <person name="Liu W."/>
            <person name="Santuari L."/>
            <person name="Cao Q."/>
            <person name="Sharma T."/>
            <person name="Shen D."/>
            <person name="Roswanjaya Y."/>
            <person name="Wardhani T."/>
            <person name="Kalhor M.S."/>
            <person name="Jansen J."/>
            <person name="Van den Hoogen J."/>
            <person name="Gungor B."/>
            <person name="Hartog M."/>
            <person name="Hontelez J."/>
            <person name="Verver J."/>
            <person name="Yang W.-C."/>
            <person name="Schijlen E."/>
            <person name="Repin R."/>
            <person name="Schilthuizen M."/>
            <person name="Schranz E."/>
            <person name="Heidstra R."/>
            <person name="Miyata K."/>
            <person name="Fedorova E."/>
            <person name="Kohlen W."/>
            <person name="Bisseling T."/>
            <person name="Smit S."/>
            <person name="Geurts R."/>
        </authorList>
    </citation>
    <scope>NUCLEOTIDE SEQUENCE [LARGE SCALE GENOMIC DNA]</scope>
    <source>
        <strain evidence="3">cv. WU1-14</strain>
    </source>
</reference>
<dbReference type="EMBL" id="JXTB01000766">
    <property type="protein sequence ID" value="PON32966.1"/>
    <property type="molecule type" value="Genomic_DNA"/>
</dbReference>
<organism evidence="2 3">
    <name type="scientific">Parasponia andersonii</name>
    <name type="common">Sponia andersonii</name>
    <dbReference type="NCBI Taxonomy" id="3476"/>
    <lineage>
        <taxon>Eukaryota</taxon>
        <taxon>Viridiplantae</taxon>
        <taxon>Streptophyta</taxon>
        <taxon>Embryophyta</taxon>
        <taxon>Tracheophyta</taxon>
        <taxon>Spermatophyta</taxon>
        <taxon>Magnoliopsida</taxon>
        <taxon>eudicotyledons</taxon>
        <taxon>Gunneridae</taxon>
        <taxon>Pentapetalae</taxon>
        <taxon>rosids</taxon>
        <taxon>fabids</taxon>
        <taxon>Rosales</taxon>
        <taxon>Cannabaceae</taxon>
        <taxon>Parasponia</taxon>
    </lineage>
</organism>
<feature type="region of interest" description="Disordered" evidence="1">
    <location>
        <begin position="103"/>
        <end position="132"/>
    </location>
</feature>
<evidence type="ECO:0000313" key="2">
    <source>
        <dbReference type="EMBL" id="PON32966.1"/>
    </source>
</evidence>
<keyword evidence="3" id="KW-1185">Reference proteome</keyword>
<evidence type="ECO:0000256" key="1">
    <source>
        <dbReference type="SAM" id="MobiDB-lite"/>
    </source>
</evidence>
<accession>A0A2P5A8U6</accession>
<dbReference type="Proteomes" id="UP000237105">
    <property type="component" value="Unassembled WGS sequence"/>
</dbReference>
<feature type="compositionally biased region" description="Basic and acidic residues" evidence="1">
    <location>
        <begin position="22"/>
        <end position="32"/>
    </location>
</feature>
<feature type="region of interest" description="Disordered" evidence="1">
    <location>
        <begin position="1"/>
        <end position="57"/>
    </location>
</feature>
<gene>
    <name evidence="2" type="ORF">PanWU01x14_356780</name>
</gene>
<protein>
    <submittedName>
        <fullName evidence="2">Uncharacterized protein</fullName>
    </submittedName>
</protein>
<comment type="caution">
    <text evidence="2">The sequence shown here is derived from an EMBL/GenBank/DDBJ whole genome shotgun (WGS) entry which is preliminary data.</text>
</comment>
<evidence type="ECO:0000313" key="3">
    <source>
        <dbReference type="Proteomes" id="UP000237105"/>
    </source>
</evidence>
<dbReference type="AlphaFoldDB" id="A0A2P5A8U6"/>
<proteinExistence type="predicted"/>